<dbReference type="AlphaFoldDB" id="A0A1E3UIK4"/>
<organism evidence="1 2">
    <name type="scientific">Eisenbergiella tayi</name>
    <dbReference type="NCBI Taxonomy" id="1432052"/>
    <lineage>
        <taxon>Bacteria</taxon>
        <taxon>Bacillati</taxon>
        <taxon>Bacillota</taxon>
        <taxon>Clostridia</taxon>
        <taxon>Lachnospirales</taxon>
        <taxon>Lachnospiraceae</taxon>
        <taxon>Eisenbergiella</taxon>
    </lineage>
</organism>
<dbReference type="RefSeq" id="WP_008722342.1">
    <property type="nucleotide sequence ID" value="NZ_MEHA01000011.1"/>
</dbReference>
<evidence type="ECO:0000313" key="2">
    <source>
        <dbReference type="Proteomes" id="UP000094271"/>
    </source>
</evidence>
<gene>
    <name evidence="1" type="ORF">BEI59_16280</name>
</gene>
<comment type="caution">
    <text evidence="1">The sequence shown here is derived from an EMBL/GenBank/DDBJ whole genome shotgun (WGS) entry which is preliminary data.</text>
</comment>
<sequence length="103" mass="11421">MTKEQLIAKAKLRIRKTSSDMLDEDVGQLVEVALADLKRIGVHSSYLDEADIKDPLIIEAVLLYCHANFGSPDNQTQLLASYNAMCTKIKGGGYHREANKTID</sequence>
<reference evidence="1 2" key="1">
    <citation type="submission" date="2016-08" db="EMBL/GenBank/DDBJ databases">
        <authorList>
            <person name="Seilhamer J.J."/>
        </authorList>
    </citation>
    <scope>NUCLEOTIDE SEQUENCE [LARGE SCALE GENOMIC DNA]</scope>
    <source>
        <strain evidence="1 2">NML150140-1</strain>
    </source>
</reference>
<dbReference type="OrthoDB" id="2057487at2"/>
<proteinExistence type="predicted"/>
<dbReference type="EMBL" id="MEHA01000011">
    <property type="protein sequence ID" value="ODR50410.1"/>
    <property type="molecule type" value="Genomic_DNA"/>
</dbReference>
<protein>
    <recommendedName>
        <fullName evidence="3">Phage gp6-like head-tail connector protein</fullName>
    </recommendedName>
</protein>
<dbReference type="Proteomes" id="UP000094271">
    <property type="component" value="Unassembled WGS sequence"/>
</dbReference>
<accession>A0A1E3UIK4</accession>
<name>A0A1E3UIK4_9FIRM</name>
<evidence type="ECO:0000313" key="1">
    <source>
        <dbReference type="EMBL" id="ODR50410.1"/>
    </source>
</evidence>
<evidence type="ECO:0008006" key="3">
    <source>
        <dbReference type="Google" id="ProtNLM"/>
    </source>
</evidence>